<name>A0ABU9CI45_9BURK</name>
<dbReference type="Gene3D" id="3.30.70.270">
    <property type="match status" value="1"/>
</dbReference>
<dbReference type="SUPFAM" id="SSF141868">
    <property type="entry name" value="EAL domain-like"/>
    <property type="match status" value="1"/>
</dbReference>
<evidence type="ECO:0000313" key="6">
    <source>
        <dbReference type="Proteomes" id="UP001365405"/>
    </source>
</evidence>
<dbReference type="NCBIfam" id="TIGR00254">
    <property type="entry name" value="GGDEF"/>
    <property type="match status" value="1"/>
</dbReference>
<dbReference type="Pfam" id="PF00990">
    <property type="entry name" value="GGDEF"/>
    <property type="match status" value="1"/>
</dbReference>
<evidence type="ECO:0000259" key="4">
    <source>
        <dbReference type="PROSITE" id="PS50924"/>
    </source>
</evidence>
<evidence type="ECO:0000259" key="3">
    <source>
        <dbReference type="PROSITE" id="PS50887"/>
    </source>
</evidence>
<dbReference type="PANTHER" id="PTHR44757">
    <property type="entry name" value="DIGUANYLATE CYCLASE DGCP"/>
    <property type="match status" value="1"/>
</dbReference>
<organism evidence="5 6">
    <name type="scientific">Pseudaquabacterium inlustre</name>
    <dbReference type="NCBI Taxonomy" id="2984192"/>
    <lineage>
        <taxon>Bacteria</taxon>
        <taxon>Pseudomonadati</taxon>
        <taxon>Pseudomonadota</taxon>
        <taxon>Betaproteobacteria</taxon>
        <taxon>Burkholderiales</taxon>
        <taxon>Sphaerotilaceae</taxon>
        <taxon>Pseudaquabacterium</taxon>
    </lineage>
</organism>
<evidence type="ECO:0000313" key="5">
    <source>
        <dbReference type="EMBL" id="MEK8051523.1"/>
    </source>
</evidence>
<dbReference type="InterPro" id="IPR052155">
    <property type="entry name" value="Biofilm_reg_signaling"/>
</dbReference>
<protein>
    <submittedName>
        <fullName evidence="5">EAL domain-containing protein</fullName>
    </submittedName>
</protein>
<keyword evidence="1" id="KW-0812">Transmembrane</keyword>
<reference evidence="5 6" key="1">
    <citation type="submission" date="2024-04" db="EMBL/GenBank/DDBJ databases">
        <title>Novel species of the genus Ideonella isolated from streams.</title>
        <authorList>
            <person name="Lu H."/>
        </authorList>
    </citation>
    <scope>NUCLEOTIDE SEQUENCE [LARGE SCALE GENOMIC DNA]</scope>
    <source>
        <strain evidence="5 6">DXS22W</strain>
    </source>
</reference>
<dbReference type="CDD" id="cd01949">
    <property type="entry name" value="GGDEF"/>
    <property type="match status" value="1"/>
</dbReference>
<dbReference type="InterPro" id="IPR005330">
    <property type="entry name" value="MHYT_dom"/>
</dbReference>
<dbReference type="CDD" id="cd01948">
    <property type="entry name" value="EAL"/>
    <property type="match status" value="1"/>
</dbReference>
<dbReference type="InterPro" id="IPR035919">
    <property type="entry name" value="EAL_sf"/>
</dbReference>
<dbReference type="PROSITE" id="PS50924">
    <property type="entry name" value="MHYT"/>
    <property type="match status" value="1"/>
</dbReference>
<dbReference type="PROSITE" id="PS50887">
    <property type="entry name" value="GGDEF"/>
    <property type="match status" value="1"/>
</dbReference>
<feature type="transmembrane region" description="Helical" evidence="1">
    <location>
        <begin position="145"/>
        <end position="167"/>
    </location>
</feature>
<dbReference type="InterPro" id="IPR000160">
    <property type="entry name" value="GGDEF_dom"/>
</dbReference>
<evidence type="ECO:0000259" key="2">
    <source>
        <dbReference type="PROSITE" id="PS50883"/>
    </source>
</evidence>
<sequence length="727" mass="76891">MPGEFLLTRHEPWLVLASLLLAVVASYVTLDLARRVHAASPDTARWWWLGGSLAMGTGIWAMHFVGMLGFDAGMPLGYRWAPTALSWLAAVLAAAVALGLAARPQLTRAAWLGGATSMAAGICAMHYTGMAALDIAPGIDWHGPMVLASVAVAWAASAAALGIFVLLRGHRGARRRLLQWGAALAMGAAIGGMHYTAMGAARLPLGAVCRSADALGGQPLALLVGAMALLVLGGAMLVSLNDSLREAQRRALERSLHEADQGLREATDALQRQAFVDGLTHLPNRALFLDRLEHAQARVVADAVAAGVAGDPPEACGGLAVLQINLDGFRPVNESFGAAAGDLLLCEVARRLALDMRSSDTLARLGADEFAVLIETRDAGAAAELLAQRLLARLGASYELDGQAVTLSASVGMAVWPGHDAAGPRLLACADAALQAAKRAGGSGYRVYEPGMAGDGGEQVRLQHDLRLALARGELMLHYQPKVSTGGGGVHGLEALLRWRHPQRGLVSPAQFVPLAERFGLINAIGQWVIEEACAQLARWKAEGLHCRVAVNLSPYQLRQPDLPAQIAQALRHHGLQPADLVCEITESAMMEQGSAEQAVMQRIAALGVRLSIDDFGTGYSSLAHLRHIPARQLKIDRSFVVDLAKDPDARAVLDAVVRLAHALRMEVVAEGVETEAQRVVLAALGCDILQGYLIARPMPPDQLARWLAERSAEAARAAPLALGENI</sequence>
<feature type="transmembrane region" description="Helical" evidence="1">
    <location>
        <begin position="220"/>
        <end position="240"/>
    </location>
</feature>
<dbReference type="Gene3D" id="3.20.20.450">
    <property type="entry name" value="EAL domain"/>
    <property type="match status" value="1"/>
</dbReference>
<feature type="transmembrane region" description="Helical" evidence="1">
    <location>
        <begin position="179"/>
        <end position="200"/>
    </location>
</feature>
<feature type="transmembrane region" description="Helical" evidence="1">
    <location>
        <begin position="84"/>
        <end position="102"/>
    </location>
</feature>
<feature type="domain" description="GGDEF" evidence="3">
    <location>
        <begin position="317"/>
        <end position="450"/>
    </location>
</feature>
<keyword evidence="6" id="KW-1185">Reference proteome</keyword>
<dbReference type="PROSITE" id="PS50883">
    <property type="entry name" value="EAL"/>
    <property type="match status" value="1"/>
</dbReference>
<feature type="domain" description="MHYT" evidence="4">
    <location>
        <begin position="10"/>
        <end position="204"/>
    </location>
</feature>
<feature type="domain" description="EAL" evidence="2">
    <location>
        <begin position="459"/>
        <end position="712"/>
    </location>
</feature>
<proteinExistence type="predicted"/>
<dbReference type="SMART" id="SM00052">
    <property type="entry name" value="EAL"/>
    <property type="match status" value="1"/>
</dbReference>
<keyword evidence="1" id="KW-0472">Membrane</keyword>
<dbReference type="InterPro" id="IPR029787">
    <property type="entry name" value="Nucleotide_cyclase"/>
</dbReference>
<dbReference type="SUPFAM" id="SSF55073">
    <property type="entry name" value="Nucleotide cyclase"/>
    <property type="match status" value="1"/>
</dbReference>
<dbReference type="Proteomes" id="UP001365405">
    <property type="component" value="Unassembled WGS sequence"/>
</dbReference>
<accession>A0ABU9CI45</accession>
<dbReference type="SMART" id="SM00267">
    <property type="entry name" value="GGDEF"/>
    <property type="match status" value="1"/>
</dbReference>
<dbReference type="InterPro" id="IPR043128">
    <property type="entry name" value="Rev_trsase/Diguanyl_cyclase"/>
</dbReference>
<dbReference type="RefSeq" id="WP_341411223.1">
    <property type="nucleotide sequence ID" value="NZ_JBBUTH010000008.1"/>
</dbReference>
<feature type="transmembrane region" description="Helical" evidence="1">
    <location>
        <begin position="12"/>
        <end position="33"/>
    </location>
</feature>
<feature type="transmembrane region" description="Helical" evidence="1">
    <location>
        <begin position="45"/>
        <end position="64"/>
    </location>
</feature>
<comment type="caution">
    <text evidence="5">The sequence shown here is derived from an EMBL/GenBank/DDBJ whole genome shotgun (WGS) entry which is preliminary data.</text>
</comment>
<dbReference type="InterPro" id="IPR001633">
    <property type="entry name" value="EAL_dom"/>
</dbReference>
<dbReference type="Pfam" id="PF03707">
    <property type="entry name" value="MHYT"/>
    <property type="match status" value="2"/>
</dbReference>
<gene>
    <name evidence="5" type="ORF">AACH10_14840</name>
</gene>
<dbReference type="PANTHER" id="PTHR44757:SF2">
    <property type="entry name" value="BIOFILM ARCHITECTURE MAINTENANCE PROTEIN MBAA"/>
    <property type="match status" value="1"/>
</dbReference>
<dbReference type="EMBL" id="JBBUTH010000008">
    <property type="protein sequence ID" value="MEK8051523.1"/>
    <property type="molecule type" value="Genomic_DNA"/>
</dbReference>
<evidence type="ECO:0000256" key="1">
    <source>
        <dbReference type="PROSITE-ProRule" id="PRU00244"/>
    </source>
</evidence>
<dbReference type="Pfam" id="PF00563">
    <property type="entry name" value="EAL"/>
    <property type="match status" value="1"/>
</dbReference>
<feature type="transmembrane region" description="Helical" evidence="1">
    <location>
        <begin position="109"/>
        <end position="133"/>
    </location>
</feature>
<keyword evidence="1" id="KW-1133">Transmembrane helix</keyword>